<keyword evidence="2" id="KW-0378">Hydrolase</keyword>
<dbReference type="InterPro" id="IPR027417">
    <property type="entry name" value="P-loop_NTPase"/>
</dbReference>
<dbReference type="EMBL" id="AZFT01000053">
    <property type="protein sequence ID" value="KRL83470.1"/>
    <property type="molecule type" value="Genomic_DNA"/>
</dbReference>
<dbReference type="GO" id="GO:0005829">
    <property type="term" value="C:cytosol"/>
    <property type="evidence" value="ECO:0007669"/>
    <property type="project" value="TreeGrafter"/>
</dbReference>
<dbReference type="PATRIC" id="fig|1423724.4.peg.763"/>
<evidence type="ECO:0000256" key="1">
    <source>
        <dbReference type="ARBA" id="ARBA00022741"/>
    </source>
</evidence>
<feature type="compositionally biased region" description="Basic residues" evidence="5">
    <location>
        <begin position="404"/>
        <end position="424"/>
    </location>
</feature>
<reference evidence="8 9" key="1">
    <citation type="journal article" date="2015" name="Genome Announc.">
        <title>Expanding the biotechnology potential of lactobacilli through comparative genomics of 213 strains and associated genera.</title>
        <authorList>
            <person name="Sun Z."/>
            <person name="Harris H.M."/>
            <person name="McCann A."/>
            <person name="Guo C."/>
            <person name="Argimon S."/>
            <person name="Zhang W."/>
            <person name="Yang X."/>
            <person name="Jeffery I.B."/>
            <person name="Cooney J.C."/>
            <person name="Kagawa T.F."/>
            <person name="Liu W."/>
            <person name="Song Y."/>
            <person name="Salvetti E."/>
            <person name="Wrobel A."/>
            <person name="Rasinkangas P."/>
            <person name="Parkhill J."/>
            <person name="Rea M.C."/>
            <person name="O'Sullivan O."/>
            <person name="Ritari J."/>
            <person name="Douillard F.P."/>
            <person name="Paul Ross R."/>
            <person name="Yang R."/>
            <person name="Briner A.E."/>
            <person name="Felis G.E."/>
            <person name="de Vos W.M."/>
            <person name="Barrangou R."/>
            <person name="Klaenhammer T.R."/>
            <person name="Caufield P.W."/>
            <person name="Cui Y."/>
            <person name="Zhang H."/>
            <person name="O'Toole P.W."/>
        </authorList>
    </citation>
    <scope>NUCLEOTIDE SEQUENCE [LARGE SCALE GENOMIC DNA]</scope>
    <source>
        <strain evidence="8 9">DSM 16634</strain>
    </source>
</reference>
<dbReference type="GO" id="GO:0005524">
    <property type="term" value="F:ATP binding"/>
    <property type="evidence" value="ECO:0007669"/>
    <property type="project" value="UniProtKB-KW"/>
</dbReference>
<dbReference type="InterPro" id="IPR011545">
    <property type="entry name" value="DEAD/DEAH_box_helicase_dom"/>
</dbReference>
<evidence type="ECO:0000259" key="6">
    <source>
        <dbReference type="PROSITE" id="PS51192"/>
    </source>
</evidence>
<dbReference type="InterPro" id="IPR050547">
    <property type="entry name" value="DEAD_box_RNA_helicases"/>
</dbReference>
<keyword evidence="3 8" id="KW-0347">Helicase</keyword>
<dbReference type="eggNOG" id="COG0513">
    <property type="taxonomic scope" value="Bacteria"/>
</dbReference>
<dbReference type="PANTHER" id="PTHR47963">
    <property type="entry name" value="DEAD-BOX ATP-DEPENDENT RNA HELICASE 47, MITOCHONDRIAL"/>
    <property type="match status" value="1"/>
</dbReference>
<proteinExistence type="predicted"/>
<dbReference type="Pfam" id="PF00270">
    <property type="entry name" value="DEAD"/>
    <property type="match status" value="1"/>
</dbReference>
<dbReference type="SMART" id="SM00487">
    <property type="entry name" value="DEXDc"/>
    <property type="match status" value="1"/>
</dbReference>
<dbReference type="SUPFAM" id="SSF52540">
    <property type="entry name" value="P-loop containing nucleoside triphosphate hydrolases"/>
    <property type="match status" value="1"/>
</dbReference>
<dbReference type="STRING" id="1423724.FC32_GL000724"/>
<keyword evidence="1" id="KW-0547">Nucleotide-binding</keyword>
<feature type="domain" description="Helicase ATP-binding" evidence="6">
    <location>
        <begin position="25"/>
        <end position="195"/>
    </location>
</feature>
<dbReference type="OrthoDB" id="9805696at2"/>
<dbReference type="InterPro" id="IPR014001">
    <property type="entry name" value="Helicase_ATP-bd"/>
</dbReference>
<dbReference type="GO" id="GO:0005840">
    <property type="term" value="C:ribosome"/>
    <property type="evidence" value="ECO:0007669"/>
    <property type="project" value="TreeGrafter"/>
</dbReference>
<sequence>MNQKFTAYFEEQGFKELSPIQAKTQALLAKGENVLGLAPTGSGKTLAYTLPLLEQLLPGDGTQLLVVAPSQELAAQLTNVIRPWAKLIDLNVLALIGGANVKRQIEKLKKRPEIVIGTPGRLLNLINDKKLKLHKLVAVVFDEADDLLGEKETLADCREIISHAPGETSLSFFSATKAPIFSELHRWFGVEPVVVDVRNEDHTQGEVVHYLLETPQRKRSEMLRKLAQVEGFFALVFFKQSATLNDVFEKLKHSNVSVARLNSEQRQVEREQALRALKKREISLLLTTDVAARGLDIPDLPAVVNYDLPKDTNTYIHRVGRTGRMGADGIVVDLGNEHDLRLFKQLIKDEGYDIRAGYLYQRQLIDDQEELVKLRTQVKAKVKKEVRAKRKQNTVEPKKIVTEKKKHKKKRKRDQKNKGKRKKK</sequence>
<keyword evidence="4" id="KW-0067">ATP-binding</keyword>
<evidence type="ECO:0000259" key="7">
    <source>
        <dbReference type="PROSITE" id="PS51194"/>
    </source>
</evidence>
<dbReference type="Pfam" id="PF00271">
    <property type="entry name" value="Helicase_C"/>
    <property type="match status" value="1"/>
</dbReference>
<dbReference type="InterPro" id="IPR044742">
    <property type="entry name" value="DEAD/DEAH_RhlB"/>
</dbReference>
<dbReference type="CDD" id="cd00268">
    <property type="entry name" value="DEADc"/>
    <property type="match status" value="1"/>
</dbReference>
<evidence type="ECO:0000256" key="5">
    <source>
        <dbReference type="SAM" id="MobiDB-lite"/>
    </source>
</evidence>
<evidence type="ECO:0000313" key="8">
    <source>
        <dbReference type="EMBL" id="KRL83470.1"/>
    </source>
</evidence>
<dbReference type="AlphaFoldDB" id="A0A0R1TRG7"/>
<dbReference type="RefSeq" id="WP_025086582.1">
    <property type="nucleotide sequence ID" value="NZ_AZFT01000053.1"/>
</dbReference>
<gene>
    <name evidence="8" type="ORF">FC32_GL000724</name>
</gene>
<accession>A0A0R1TRG7</accession>
<dbReference type="GO" id="GO:0003724">
    <property type="term" value="F:RNA helicase activity"/>
    <property type="evidence" value="ECO:0007669"/>
    <property type="project" value="TreeGrafter"/>
</dbReference>
<feature type="compositionally biased region" description="Basic residues" evidence="5">
    <location>
        <begin position="382"/>
        <end position="392"/>
    </location>
</feature>
<dbReference type="SMART" id="SM00490">
    <property type="entry name" value="HELICc"/>
    <property type="match status" value="1"/>
</dbReference>
<protein>
    <submittedName>
        <fullName evidence="8">ATP-dependent RNA helicase</fullName>
    </submittedName>
</protein>
<organism evidence="8 9">
    <name type="scientific">Ligilactobacillus apodemi DSM 16634 = JCM 16172</name>
    <dbReference type="NCBI Taxonomy" id="1423724"/>
    <lineage>
        <taxon>Bacteria</taxon>
        <taxon>Bacillati</taxon>
        <taxon>Bacillota</taxon>
        <taxon>Bacilli</taxon>
        <taxon>Lactobacillales</taxon>
        <taxon>Lactobacillaceae</taxon>
        <taxon>Ligilactobacillus</taxon>
    </lineage>
</organism>
<feature type="domain" description="Helicase C-terminal" evidence="7">
    <location>
        <begin position="221"/>
        <end position="372"/>
    </location>
</feature>
<dbReference type="Proteomes" id="UP000051324">
    <property type="component" value="Unassembled WGS sequence"/>
</dbReference>
<evidence type="ECO:0000256" key="3">
    <source>
        <dbReference type="ARBA" id="ARBA00022806"/>
    </source>
</evidence>
<dbReference type="PROSITE" id="PS51194">
    <property type="entry name" value="HELICASE_CTER"/>
    <property type="match status" value="1"/>
</dbReference>
<dbReference type="GO" id="GO:0009409">
    <property type="term" value="P:response to cold"/>
    <property type="evidence" value="ECO:0007669"/>
    <property type="project" value="TreeGrafter"/>
</dbReference>
<dbReference type="PANTHER" id="PTHR47963:SF7">
    <property type="entry name" value="ATP-DEPENDENT RNA HELICASE YFML-RELATED"/>
    <property type="match status" value="1"/>
</dbReference>
<dbReference type="GO" id="GO:0033592">
    <property type="term" value="F:RNA strand annealing activity"/>
    <property type="evidence" value="ECO:0007669"/>
    <property type="project" value="TreeGrafter"/>
</dbReference>
<dbReference type="GO" id="GO:0016787">
    <property type="term" value="F:hydrolase activity"/>
    <property type="evidence" value="ECO:0007669"/>
    <property type="project" value="UniProtKB-KW"/>
</dbReference>
<dbReference type="InterPro" id="IPR001650">
    <property type="entry name" value="Helicase_C-like"/>
</dbReference>
<dbReference type="Gene3D" id="3.40.50.300">
    <property type="entry name" value="P-loop containing nucleotide triphosphate hydrolases"/>
    <property type="match status" value="2"/>
</dbReference>
<keyword evidence="9" id="KW-1185">Reference proteome</keyword>
<name>A0A0R1TRG7_9LACO</name>
<dbReference type="PROSITE" id="PS51192">
    <property type="entry name" value="HELICASE_ATP_BIND_1"/>
    <property type="match status" value="1"/>
</dbReference>
<dbReference type="CDD" id="cd18787">
    <property type="entry name" value="SF2_C_DEAD"/>
    <property type="match status" value="1"/>
</dbReference>
<evidence type="ECO:0000256" key="2">
    <source>
        <dbReference type="ARBA" id="ARBA00022801"/>
    </source>
</evidence>
<evidence type="ECO:0000313" key="9">
    <source>
        <dbReference type="Proteomes" id="UP000051324"/>
    </source>
</evidence>
<comment type="caution">
    <text evidence="8">The sequence shown here is derived from an EMBL/GenBank/DDBJ whole genome shotgun (WGS) entry which is preliminary data.</text>
</comment>
<feature type="region of interest" description="Disordered" evidence="5">
    <location>
        <begin position="382"/>
        <end position="424"/>
    </location>
</feature>
<evidence type="ECO:0000256" key="4">
    <source>
        <dbReference type="ARBA" id="ARBA00022840"/>
    </source>
</evidence>